<reference evidence="1 2" key="1">
    <citation type="submission" date="2016-01" db="EMBL/GenBank/DDBJ databases">
        <title>Genome Sequences of Twelve Sporeforming Bacillus Species Isolated from Foods.</title>
        <authorList>
            <person name="Berendsen E.M."/>
            <person name="Wells-Bennik M.H."/>
            <person name="Krawcyk A.O."/>
            <person name="De Jong A."/>
            <person name="Holsappel S."/>
            <person name="Eijlander R.T."/>
            <person name="Kuipers O.P."/>
        </authorList>
    </citation>
    <scope>NUCLEOTIDE SEQUENCE [LARGE SCALE GENOMIC DNA]</scope>
    <source>
        <strain evidence="1 2">B4099</strain>
    </source>
</reference>
<dbReference type="Proteomes" id="UP000075304">
    <property type="component" value="Unassembled WGS sequence"/>
</dbReference>
<evidence type="ECO:0000313" key="1">
    <source>
        <dbReference type="EMBL" id="KYC65857.1"/>
    </source>
</evidence>
<evidence type="ECO:0000313" key="2">
    <source>
        <dbReference type="Proteomes" id="UP000075304"/>
    </source>
</evidence>
<gene>
    <name evidence="1" type="ORF">B4099_3487</name>
</gene>
<accession>A0A150K8F7</accession>
<dbReference type="AlphaFoldDB" id="A0A150K8F7"/>
<proteinExistence type="predicted"/>
<dbReference type="EMBL" id="LQYI01000085">
    <property type="protein sequence ID" value="KYC65857.1"/>
    <property type="molecule type" value="Genomic_DNA"/>
</dbReference>
<dbReference type="PATRIC" id="fig|1398.25.peg.227"/>
<protein>
    <submittedName>
        <fullName evidence="1">Uncharacterized protein</fullName>
    </submittedName>
</protein>
<name>A0A150K8F7_HEYCO</name>
<comment type="caution">
    <text evidence="1">The sequence shown here is derived from an EMBL/GenBank/DDBJ whole genome shotgun (WGS) entry which is preliminary data.</text>
</comment>
<organism evidence="1 2">
    <name type="scientific">Heyndrickxia coagulans</name>
    <name type="common">Weizmannia coagulans</name>
    <dbReference type="NCBI Taxonomy" id="1398"/>
    <lineage>
        <taxon>Bacteria</taxon>
        <taxon>Bacillati</taxon>
        <taxon>Bacillota</taxon>
        <taxon>Bacilli</taxon>
        <taxon>Bacillales</taxon>
        <taxon>Bacillaceae</taxon>
        <taxon>Heyndrickxia</taxon>
    </lineage>
</organism>
<sequence>MQLKQAIMASPLKPYKFSQYCRKTPAVCLVNLITEQFVL</sequence>